<evidence type="ECO:0000256" key="2">
    <source>
        <dbReference type="ARBA" id="ARBA00010945"/>
    </source>
</evidence>
<protein>
    <recommendedName>
        <fullName evidence="16">DNA polymerase IV</fullName>
        <shortName evidence="16">Pol IV</shortName>
        <ecNumber evidence="16">2.7.7.7</ecNumber>
    </recommendedName>
</protein>
<dbReference type="Gene3D" id="3.30.1490.100">
    <property type="entry name" value="DNA polymerase, Y-family, little finger domain"/>
    <property type="match status" value="1"/>
</dbReference>
<feature type="site" description="Substrate discrimination" evidence="16">
    <location>
        <position position="33"/>
    </location>
</feature>
<evidence type="ECO:0000256" key="13">
    <source>
        <dbReference type="ARBA" id="ARBA00023204"/>
    </source>
</evidence>
<feature type="active site" evidence="16">
    <location>
        <position position="123"/>
    </location>
</feature>
<comment type="similarity">
    <text evidence="2 16">Belongs to the DNA polymerase type-Y family.</text>
</comment>
<dbReference type="InterPro" id="IPR017961">
    <property type="entry name" value="DNA_pol_Y-fam_little_finger"/>
</dbReference>
<feature type="binding site" evidence="16">
    <location>
        <position position="122"/>
    </location>
    <ligand>
        <name>Mg(2+)</name>
        <dbReference type="ChEBI" id="CHEBI:18420"/>
    </ligand>
</feature>
<dbReference type="InterPro" id="IPR022880">
    <property type="entry name" value="DNApol_IV"/>
</dbReference>
<dbReference type="Gene3D" id="3.30.70.270">
    <property type="match status" value="1"/>
</dbReference>
<gene>
    <name evidence="16" type="primary">dinB</name>
    <name evidence="18" type="ORF">AB0K40_06570</name>
</gene>
<accession>A0ABV3GXY5</accession>
<dbReference type="PANTHER" id="PTHR11076">
    <property type="entry name" value="DNA REPAIR POLYMERASE UMUC / TRANSFERASE FAMILY MEMBER"/>
    <property type="match status" value="1"/>
</dbReference>
<comment type="function">
    <text evidence="14 16">Poorly processive, error-prone DNA polymerase involved in untargeted mutagenesis. Copies undamaged DNA at stalled replication forks, which arise in vivo from mismatched or misaligned primer ends. These misaligned primers can be extended by PolIV. Exhibits no 3'-5' exonuclease (proofreading) activity. May be involved in translesional synthesis, in conjunction with the beta clamp from PolIII.</text>
</comment>
<dbReference type="NCBIfam" id="NF002751">
    <property type="entry name" value="PRK02794.1"/>
    <property type="match status" value="1"/>
</dbReference>
<dbReference type="PANTHER" id="PTHR11076:SF33">
    <property type="entry name" value="DNA POLYMERASE KAPPA"/>
    <property type="match status" value="1"/>
</dbReference>
<name>A0ABV3GXY5_9ACTN</name>
<keyword evidence="4 16" id="KW-0963">Cytoplasm</keyword>
<reference evidence="18 19" key="1">
    <citation type="submission" date="2024-06" db="EMBL/GenBank/DDBJ databases">
        <title>The Natural Products Discovery Center: Release of the First 8490 Sequenced Strains for Exploring Actinobacteria Biosynthetic Diversity.</title>
        <authorList>
            <person name="Kalkreuter E."/>
            <person name="Kautsar S.A."/>
            <person name="Yang D."/>
            <person name="Bader C.D."/>
            <person name="Teijaro C.N."/>
            <person name="Fluegel L."/>
            <person name="Davis C.M."/>
            <person name="Simpson J.R."/>
            <person name="Lauterbach L."/>
            <person name="Steele A.D."/>
            <person name="Gui C."/>
            <person name="Meng S."/>
            <person name="Li G."/>
            <person name="Viehrig K."/>
            <person name="Ye F."/>
            <person name="Su P."/>
            <person name="Kiefer A.F."/>
            <person name="Nichols A."/>
            <person name="Cepeda A.J."/>
            <person name="Yan W."/>
            <person name="Fan B."/>
            <person name="Jiang Y."/>
            <person name="Adhikari A."/>
            <person name="Zheng C.-J."/>
            <person name="Schuster L."/>
            <person name="Cowan T.M."/>
            <person name="Smanski M.J."/>
            <person name="Chevrette M.G."/>
            <person name="De Carvalho L.P.S."/>
            <person name="Shen B."/>
        </authorList>
    </citation>
    <scope>NUCLEOTIDE SEQUENCE [LARGE SCALE GENOMIC DNA]</scope>
    <source>
        <strain evidence="18 19">NPDC049574</strain>
    </source>
</reference>
<evidence type="ECO:0000256" key="11">
    <source>
        <dbReference type="ARBA" id="ARBA00022932"/>
    </source>
</evidence>
<dbReference type="InterPro" id="IPR043502">
    <property type="entry name" value="DNA/RNA_pol_sf"/>
</dbReference>
<evidence type="ECO:0000256" key="8">
    <source>
        <dbReference type="ARBA" id="ARBA00022723"/>
    </source>
</evidence>
<dbReference type="NCBIfam" id="NF003015">
    <property type="entry name" value="PRK03858.1"/>
    <property type="match status" value="1"/>
</dbReference>
<evidence type="ECO:0000313" key="19">
    <source>
        <dbReference type="Proteomes" id="UP001552427"/>
    </source>
</evidence>
<dbReference type="InterPro" id="IPR043128">
    <property type="entry name" value="Rev_trsase/Diguanyl_cyclase"/>
</dbReference>
<keyword evidence="10 16" id="KW-0460">Magnesium</keyword>
<evidence type="ECO:0000256" key="6">
    <source>
        <dbReference type="ARBA" id="ARBA00022695"/>
    </source>
</evidence>
<feature type="binding site" evidence="16">
    <location>
        <position position="28"/>
    </location>
    <ligand>
        <name>Mg(2+)</name>
        <dbReference type="ChEBI" id="CHEBI:18420"/>
    </ligand>
</feature>
<evidence type="ECO:0000256" key="3">
    <source>
        <dbReference type="ARBA" id="ARBA00022457"/>
    </source>
</evidence>
<evidence type="ECO:0000256" key="14">
    <source>
        <dbReference type="ARBA" id="ARBA00025589"/>
    </source>
</evidence>
<dbReference type="Pfam" id="PF00817">
    <property type="entry name" value="IMS"/>
    <property type="match status" value="1"/>
</dbReference>
<keyword evidence="11 16" id="KW-0239">DNA-directed DNA polymerase</keyword>
<comment type="catalytic activity">
    <reaction evidence="15 16">
        <text>DNA(n) + a 2'-deoxyribonucleoside 5'-triphosphate = DNA(n+1) + diphosphate</text>
        <dbReference type="Rhea" id="RHEA:22508"/>
        <dbReference type="Rhea" id="RHEA-COMP:17339"/>
        <dbReference type="Rhea" id="RHEA-COMP:17340"/>
        <dbReference type="ChEBI" id="CHEBI:33019"/>
        <dbReference type="ChEBI" id="CHEBI:61560"/>
        <dbReference type="ChEBI" id="CHEBI:173112"/>
        <dbReference type="EC" id="2.7.7.7"/>
    </reaction>
</comment>
<dbReference type="Proteomes" id="UP001552427">
    <property type="component" value="Unassembled WGS sequence"/>
</dbReference>
<keyword evidence="8 16" id="KW-0479">Metal-binding</keyword>
<proteinExistence type="inferred from homology"/>
<dbReference type="GO" id="GO:0003887">
    <property type="term" value="F:DNA-directed DNA polymerase activity"/>
    <property type="evidence" value="ECO:0007669"/>
    <property type="project" value="UniProtKB-EC"/>
</dbReference>
<evidence type="ECO:0000256" key="9">
    <source>
        <dbReference type="ARBA" id="ARBA00022763"/>
    </source>
</evidence>
<dbReference type="RefSeq" id="WP_329580493.1">
    <property type="nucleotide sequence ID" value="NZ_JBFARM010000002.1"/>
</dbReference>
<keyword evidence="13 16" id="KW-0234">DNA repair</keyword>
<dbReference type="Pfam" id="PF11799">
    <property type="entry name" value="IMS_C"/>
    <property type="match status" value="1"/>
</dbReference>
<dbReference type="InterPro" id="IPR036775">
    <property type="entry name" value="DNA_pol_Y-fam_lit_finger_sf"/>
</dbReference>
<comment type="subunit">
    <text evidence="16">Monomer.</text>
</comment>
<keyword evidence="6 16" id="KW-0548">Nucleotidyltransferase</keyword>
<keyword evidence="3 16" id="KW-0515">Mutator protein</keyword>
<dbReference type="EC" id="2.7.7.7" evidence="16"/>
<keyword evidence="5 16" id="KW-0808">Transferase</keyword>
<evidence type="ECO:0000256" key="16">
    <source>
        <dbReference type="HAMAP-Rule" id="MF_01113"/>
    </source>
</evidence>
<dbReference type="EMBL" id="JBFARM010000002">
    <property type="protein sequence ID" value="MEV4285151.1"/>
    <property type="molecule type" value="Genomic_DNA"/>
</dbReference>
<dbReference type="Gene3D" id="1.10.150.20">
    <property type="entry name" value="5' to 3' exonuclease, C-terminal subdomain"/>
    <property type="match status" value="1"/>
</dbReference>
<evidence type="ECO:0000256" key="7">
    <source>
        <dbReference type="ARBA" id="ARBA00022705"/>
    </source>
</evidence>
<dbReference type="PROSITE" id="PS50173">
    <property type="entry name" value="UMUC"/>
    <property type="match status" value="1"/>
</dbReference>
<evidence type="ECO:0000256" key="4">
    <source>
        <dbReference type="ARBA" id="ARBA00022490"/>
    </source>
</evidence>
<dbReference type="SUPFAM" id="SSF100879">
    <property type="entry name" value="Lesion bypass DNA polymerase (Y-family), little finger domain"/>
    <property type="match status" value="1"/>
</dbReference>
<comment type="caution">
    <text evidence="18">The sequence shown here is derived from an EMBL/GenBank/DDBJ whole genome shotgun (WGS) entry which is preliminary data.</text>
</comment>
<sequence length="413" mass="44726">MSRKQITGIGPAPRTGADDSGCPILHVDMDAFFASVELLERPELRGRPVIVGSPAGRGVVLSATYEARAHGVHSAMPMSRARRLCPQAVIIPPSHGKYSEVSKGVMEIFHAITPLVEPIASDEAFLDVGGARRRLGPPAAIAAMIKEQVLERYGITCSVGVAASKFVAKLASKQCKPDGLLVVPADEVVAFLHPLPVSALWGVGERTEQSLVRLGIRTVGDLARVPPGTLQRELGQAVGGHLAALAWGRDERPVTAHVPDKSIGNEETFAADVDDPDVIRRELLRLSERVAARMRKGGHVGRTVSVKLRRADFTTITRSRTLREPTDVAQVIYATACELYQAAGLERVRLRLVGVRMENLRPAEEATRQLSLGERETGWREAEQAMDKAIRRFGPDAVVPASLVRGKLDEIET</sequence>
<evidence type="ECO:0000256" key="1">
    <source>
        <dbReference type="ARBA" id="ARBA00004496"/>
    </source>
</evidence>
<evidence type="ECO:0000259" key="17">
    <source>
        <dbReference type="PROSITE" id="PS50173"/>
    </source>
</evidence>
<organism evidence="18 19">
    <name type="scientific">Nonomuraea bangladeshensis</name>
    <dbReference type="NCBI Taxonomy" id="404385"/>
    <lineage>
        <taxon>Bacteria</taxon>
        <taxon>Bacillati</taxon>
        <taxon>Actinomycetota</taxon>
        <taxon>Actinomycetes</taxon>
        <taxon>Streptosporangiales</taxon>
        <taxon>Streptosporangiaceae</taxon>
        <taxon>Nonomuraea</taxon>
    </lineage>
</organism>
<dbReference type="CDD" id="cd03586">
    <property type="entry name" value="PolY_Pol_IV_kappa"/>
    <property type="match status" value="1"/>
</dbReference>
<evidence type="ECO:0000256" key="15">
    <source>
        <dbReference type="ARBA" id="ARBA00049244"/>
    </source>
</evidence>
<dbReference type="InterPro" id="IPR050116">
    <property type="entry name" value="DNA_polymerase-Y"/>
</dbReference>
<keyword evidence="12 16" id="KW-0238">DNA-binding</keyword>
<dbReference type="Gene3D" id="3.40.1170.60">
    <property type="match status" value="1"/>
</dbReference>
<keyword evidence="7 16" id="KW-0235">DNA replication</keyword>
<evidence type="ECO:0000313" key="18">
    <source>
        <dbReference type="EMBL" id="MEV4285151.1"/>
    </source>
</evidence>
<dbReference type="NCBIfam" id="NF002677">
    <property type="entry name" value="PRK02406.1"/>
    <property type="match status" value="1"/>
</dbReference>
<dbReference type="Pfam" id="PF21999">
    <property type="entry name" value="IMS_HHH_1"/>
    <property type="match status" value="1"/>
</dbReference>
<feature type="domain" description="UmuC" evidence="17">
    <location>
        <begin position="24"/>
        <end position="204"/>
    </location>
</feature>
<dbReference type="InterPro" id="IPR001126">
    <property type="entry name" value="UmuC"/>
</dbReference>
<dbReference type="SUPFAM" id="SSF56672">
    <property type="entry name" value="DNA/RNA polymerases"/>
    <property type="match status" value="1"/>
</dbReference>
<evidence type="ECO:0000256" key="5">
    <source>
        <dbReference type="ARBA" id="ARBA00022679"/>
    </source>
</evidence>
<keyword evidence="19" id="KW-1185">Reference proteome</keyword>
<dbReference type="InterPro" id="IPR053848">
    <property type="entry name" value="IMS_HHH_1"/>
</dbReference>
<evidence type="ECO:0000256" key="12">
    <source>
        <dbReference type="ARBA" id="ARBA00023125"/>
    </source>
</evidence>
<comment type="cofactor">
    <cofactor evidence="16">
        <name>Mg(2+)</name>
        <dbReference type="ChEBI" id="CHEBI:18420"/>
    </cofactor>
    <text evidence="16">Binds 2 magnesium ions per subunit.</text>
</comment>
<comment type="subcellular location">
    <subcellularLocation>
        <location evidence="1 16">Cytoplasm</location>
    </subcellularLocation>
</comment>
<keyword evidence="9 16" id="KW-0227">DNA damage</keyword>
<dbReference type="HAMAP" id="MF_01113">
    <property type="entry name" value="DNApol_IV"/>
    <property type="match status" value="1"/>
</dbReference>
<evidence type="ECO:0000256" key="10">
    <source>
        <dbReference type="ARBA" id="ARBA00022842"/>
    </source>
</evidence>